<proteinExistence type="predicted"/>
<dbReference type="EMBL" id="FOEF01000001">
    <property type="protein sequence ID" value="SEO68843.1"/>
    <property type="molecule type" value="Genomic_DNA"/>
</dbReference>
<dbReference type="PROSITE" id="PS50977">
    <property type="entry name" value="HTH_TETR_2"/>
    <property type="match status" value="1"/>
</dbReference>
<reference evidence="5" key="1">
    <citation type="submission" date="2016-10" db="EMBL/GenBank/DDBJ databases">
        <authorList>
            <person name="Varghese N."/>
            <person name="Submissions S."/>
        </authorList>
    </citation>
    <scope>NUCLEOTIDE SEQUENCE [LARGE SCALE GENOMIC DNA]</scope>
    <source>
        <strain evidence="5">DSM 44993</strain>
    </source>
</reference>
<dbReference type="RefSeq" id="WP_245787135.1">
    <property type="nucleotide sequence ID" value="NZ_FOEF01000001.1"/>
</dbReference>
<dbReference type="AlphaFoldDB" id="A0A1H8RSC8"/>
<dbReference type="PANTHER" id="PTHR30055">
    <property type="entry name" value="HTH-TYPE TRANSCRIPTIONAL REGULATOR RUTR"/>
    <property type="match status" value="1"/>
</dbReference>
<evidence type="ECO:0000256" key="1">
    <source>
        <dbReference type="ARBA" id="ARBA00023125"/>
    </source>
</evidence>
<evidence type="ECO:0000313" key="5">
    <source>
        <dbReference type="Proteomes" id="UP000198582"/>
    </source>
</evidence>
<dbReference type="Gene3D" id="1.10.357.10">
    <property type="entry name" value="Tetracycline Repressor, domain 2"/>
    <property type="match status" value="1"/>
</dbReference>
<dbReference type="InterPro" id="IPR009057">
    <property type="entry name" value="Homeodomain-like_sf"/>
</dbReference>
<protein>
    <submittedName>
        <fullName evidence="4">DNA-binding transcriptional regulator, AcrR family</fullName>
    </submittedName>
</protein>
<feature type="domain" description="HTH tetR-type" evidence="3">
    <location>
        <begin position="6"/>
        <end position="67"/>
    </location>
</feature>
<keyword evidence="5" id="KW-1185">Reference proteome</keyword>
<evidence type="ECO:0000313" key="4">
    <source>
        <dbReference type="EMBL" id="SEO68843.1"/>
    </source>
</evidence>
<dbReference type="GO" id="GO:0003700">
    <property type="term" value="F:DNA-binding transcription factor activity"/>
    <property type="evidence" value="ECO:0007669"/>
    <property type="project" value="TreeGrafter"/>
</dbReference>
<dbReference type="InterPro" id="IPR001647">
    <property type="entry name" value="HTH_TetR"/>
</dbReference>
<evidence type="ECO:0000256" key="2">
    <source>
        <dbReference type="PROSITE-ProRule" id="PRU00335"/>
    </source>
</evidence>
<dbReference type="Proteomes" id="UP000198582">
    <property type="component" value="Unassembled WGS sequence"/>
</dbReference>
<name>A0A1H8RSC8_9PSEU</name>
<organism evidence="4 5">
    <name type="scientific">Amycolatopsis saalfeldensis</name>
    <dbReference type="NCBI Taxonomy" id="394193"/>
    <lineage>
        <taxon>Bacteria</taxon>
        <taxon>Bacillati</taxon>
        <taxon>Actinomycetota</taxon>
        <taxon>Actinomycetes</taxon>
        <taxon>Pseudonocardiales</taxon>
        <taxon>Pseudonocardiaceae</taxon>
        <taxon>Amycolatopsis</taxon>
    </lineage>
</organism>
<dbReference type="Pfam" id="PF00440">
    <property type="entry name" value="TetR_N"/>
    <property type="match status" value="1"/>
</dbReference>
<feature type="DNA-binding region" description="H-T-H motif" evidence="2">
    <location>
        <begin position="30"/>
        <end position="49"/>
    </location>
</feature>
<accession>A0A1H8RSC8</accession>
<dbReference type="GO" id="GO:0000976">
    <property type="term" value="F:transcription cis-regulatory region binding"/>
    <property type="evidence" value="ECO:0007669"/>
    <property type="project" value="TreeGrafter"/>
</dbReference>
<keyword evidence="1 2" id="KW-0238">DNA-binding</keyword>
<sequence>MPRSATTTRERLLSAGARLFARHGIDGAATRDIVALAGQANDSAVHYHFGSRHGLLTAIIDRHVQRMEDQRKPALDALGSEPELSAVVAAVVGPVAAELTREDGRDFLRIIAQLAGRAGVRTHELPDPVAGTALAAQLALLEDCCRARLPEPVALERIALTITMLTATLADRANRIDERLPVLLDHEAFVANLIAMLTAGLETEAVLD</sequence>
<dbReference type="PANTHER" id="PTHR30055:SF235">
    <property type="entry name" value="TRANSCRIPTIONAL REGULATORY PROTEIN"/>
    <property type="match status" value="1"/>
</dbReference>
<evidence type="ECO:0000259" key="3">
    <source>
        <dbReference type="PROSITE" id="PS50977"/>
    </source>
</evidence>
<dbReference type="SUPFAM" id="SSF46689">
    <property type="entry name" value="Homeodomain-like"/>
    <property type="match status" value="1"/>
</dbReference>
<gene>
    <name evidence="4" type="ORF">SAMN04489732_101911</name>
</gene>
<dbReference type="InterPro" id="IPR050109">
    <property type="entry name" value="HTH-type_TetR-like_transc_reg"/>
</dbReference>